<feature type="signal peptide" evidence="1">
    <location>
        <begin position="1"/>
        <end position="19"/>
    </location>
</feature>
<proteinExistence type="predicted"/>
<keyword evidence="1" id="KW-0732">Signal</keyword>
<evidence type="ECO:0000313" key="3">
    <source>
        <dbReference type="Proteomes" id="UP000276417"/>
    </source>
</evidence>
<dbReference type="Proteomes" id="UP000276417">
    <property type="component" value="Chromosome 1"/>
</dbReference>
<dbReference type="KEGG" id="dph:EHF33_07400"/>
<protein>
    <submittedName>
        <fullName evidence="2">Uncharacterized protein</fullName>
    </submittedName>
</protein>
<keyword evidence="3" id="KW-1185">Reference proteome</keyword>
<dbReference type="PROSITE" id="PS51257">
    <property type="entry name" value="PROKAR_LIPOPROTEIN"/>
    <property type="match status" value="1"/>
</dbReference>
<dbReference type="OrthoDB" id="70842at2"/>
<sequence>MKLNPVVAAILTPPLLLVACNGGNAPSTAPYTVSGTLYNFNASASTPSQVYSAWSGGSGSMEALNGSINLATGSVASNGNFAVTLPATIADTNLNAFNEASLDLSYENCTGALNISNKAALTTAIEFGVKGTNNNGLAGAVDLSVTKNSSGGGQVVTTGSALVYSDAATNLSGKQTCISNGTSVISNFDIKLKAGYNVLNLVVTINVDAAGKGSGSLNYANGTRASHWIVNPGLATPLSLNNNVQTLTNTLKQQAKTLFH</sequence>
<evidence type="ECO:0000313" key="2">
    <source>
        <dbReference type="EMBL" id="AZI42591.1"/>
    </source>
</evidence>
<reference evidence="2 3" key="1">
    <citation type="submission" date="2018-11" db="EMBL/GenBank/DDBJ databases">
        <title>Deinococcus shelandsis sp. nov., isolated from South Shetland Islands soil of Antarctica.</title>
        <authorList>
            <person name="Tian J."/>
        </authorList>
    </citation>
    <scope>NUCLEOTIDE SEQUENCE [LARGE SCALE GENOMIC DNA]</scope>
    <source>
        <strain evidence="2 3">S14-83T</strain>
    </source>
</reference>
<feature type="chain" id="PRO_5018302962" evidence="1">
    <location>
        <begin position="20"/>
        <end position="260"/>
    </location>
</feature>
<dbReference type="AlphaFoldDB" id="A0A3G8YLT8"/>
<dbReference type="RefSeq" id="WP_124869482.1">
    <property type="nucleotide sequence ID" value="NZ_CP034183.1"/>
</dbReference>
<organism evidence="2 3">
    <name type="scientific">Deinococcus psychrotolerans</name>
    <dbReference type="NCBI Taxonomy" id="2489213"/>
    <lineage>
        <taxon>Bacteria</taxon>
        <taxon>Thermotogati</taxon>
        <taxon>Deinococcota</taxon>
        <taxon>Deinococci</taxon>
        <taxon>Deinococcales</taxon>
        <taxon>Deinococcaceae</taxon>
        <taxon>Deinococcus</taxon>
    </lineage>
</organism>
<evidence type="ECO:0000256" key="1">
    <source>
        <dbReference type="SAM" id="SignalP"/>
    </source>
</evidence>
<dbReference type="EMBL" id="CP034183">
    <property type="protein sequence ID" value="AZI42591.1"/>
    <property type="molecule type" value="Genomic_DNA"/>
</dbReference>
<name>A0A3G8YLT8_9DEIO</name>
<accession>A0A3G8YLT8</accession>
<gene>
    <name evidence="2" type="ORF">EHF33_07400</name>
</gene>